<feature type="compositionally biased region" description="Gly residues" evidence="2">
    <location>
        <begin position="111"/>
        <end position="123"/>
    </location>
</feature>
<evidence type="ECO:0000313" key="4">
    <source>
        <dbReference type="EMBL" id="SSZ39486.1"/>
    </source>
</evidence>
<keyword evidence="3" id="KW-0732">Signal</keyword>
<accession>A0A336NB10</accession>
<sequence>MKKLLLATALCAASFGFQTNAFAIMVYDPAAVGQIMKQVQQGTQQLGKLQEQIQQGAQQLEQLKSQLDQAKQLYNSLNVKPDISGLKDMFNKQGSSGALPSDFNHFQQSMGSGGGGGGGGGGSKNTQKWQEELKYKEPSGGAGSKEAVDAFYAQEVKKAEQRVVGQAAKGQDVYEEASETQKNITKLLDELGSTKDAGKIQGIQAKLAAVQADLQTKILQMQAAAMIQQAEYKAAEQRAYEEFAARYADYAKKLRGQ</sequence>
<dbReference type="InterPro" id="IPR023220">
    <property type="entry name" value="T4SS_VirB5-domain"/>
</dbReference>
<dbReference type="InterPro" id="IPR014158">
    <property type="entry name" value="T4SS_VirB5"/>
</dbReference>
<feature type="compositionally biased region" description="Polar residues" evidence="2">
    <location>
        <begin position="97"/>
        <end position="110"/>
    </location>
</feature>
<gene>
    <name evidence="4" type="ORF">NCTC12860_00701</name>
</gene>
<dbReference type="RefSeq" id="WP_026500397.1">
    <property type="nucleotide sequence ID" value="NZ_UFTD01000001.1"/>
</dbReference>
<dbReference type="Proteomes" id="UP000253846">
    <property type="component" value="Unassembled WGS sequence"/>
</dbReference>
<dbReference type="Pfam" id="PF07996">
    <property type="entry name" value="T4SS"/>
    <property type="match status" value="1"/>
</dbReference>
<feature type="region of interest" description="Disordered" evidence="2">
    <location>
        <begin position="97"/>
        <end position="126"/>
    </location>
</feature>
<feature type="chain" id="PRO_5016371716" evidence="3">
    <location>
        <begin position="24"/>
        <end position="257"/>
    </location>
</feature>
<feature type="coiled-coil region" evidence="1">
    <location>
        <begin position="46"/>
        <end position="80"/>
    </location>
</feature>
<dbReference type="EMBL" id="UFTD01000001">
    <property type="protein sequence ID" value="SSZ39486.1"/>
    <property type="molecule type" value="Genomic_DNA"/>
</dbReference>
<dbReference type="SUPFAM" id="SSF101082">
    <property type="entry name" value="Typo IV secretion system protein TraC"/>
    <property type="match status" value="1"/>
</dbReference>
<protein>
    <submittedName>
        <fullName evidence="4">P-type DNA transfer protein VirB5</fullName>
    </submittedName>
</protein>
<dbReference type="AlphaFoldDB" id="A0A336NB10"/>
<proteinExistence type="predicted"/>
<dbReference type="Gene3D" id="1.20.58.430">
    <property type="entry name" value="Type IV secretion system, VirB5-domain"/>
    <property type="match status" value="1"/>
</dbReference>
<organism evidence="4 5">
    <name type="scientific">Bartonella grahamii</name>
    <dbReference type="NCBI Taxonomy" id="33045"/>
    <lineage>
        <taxon>Bacteria</taxon>
        <taxon>Pseudomonadati</taxon>
        <taxon>Pseudomonadota</taxon>
        <taxon>Alphaproteobacteria</taxon>
        <taxon>Hyphomicrobiales</taxon>
        <taxon>Bartonellaceae</taxon>
        <taxon>Bartonella</taxon>
    </lineage>
</organism>
<evidence type="ECO:0000256" key="2">
    <source>
        <dbReference type="SAM" id="MobiDB-lite"/>
    </source>
</evidence>
<evidence type="ECO:0000256" key="3">
    <source>
        <dbReference type="SAM" id="SignalP"/>
    </source>
</evidence>
<keyword evidence="1" id="KW-0175">Coiled coil</keyword>
<reference evidence="4 5" key="1">
    <citation type="submission" date="2018-06" db="EMBL/GenBank/DDBJ databases">
        <authorList>
            <consortium name="Pathogen Informatics"/>
            <person name="Doyle S."/>
        </authorList>
    </citation>
    <scope>NUCLEOTIDE SEQUENCE [LARGE SCALE GENOMIC DNA]</scope>
    <source>
        <strain evidence="4 5">NCTC12860</strain>
    </source>
</reference>
<name>A0A336NB10_BARGR</name>
<evidence type="ECO:0000256" key="1">
    <source>
        <dbReference type="SAM" id="Coils"/>
    </source>
</evidence>
<evidence type="ECO:0000313" key="5">
    <source>
        <dbReference type="Proteomes" id="UP000253846"/>
    </source>
</evidence>
<feature type="signal peptide" evidence="3">
    <location>
        <begin position="1"/>
        <end position="23"/>
    </location>
</feature>